<evidence type="ECO:0000313" key="2">
    <source>
        <dbReference type="EMBL" id="HIT99048.1"/>
    </source>
</evidence>
<dbReference type="InterPro" id="IPR003156">
    <property type="entry name" value="DHHA1_dom"/>
</dbReference>
<dbReference type="PROSITE" id="PS50887">
    <property type="entry name" value="GGDEF"/>
    <property type="match status" value="1"/>
</dbReference>
<dbReference type="Pfam" id="PF24898">
    <property type="entry name" value="GGDEF_GdpP"/>
    <property type="match status" value="1"/>
</dbReference>
<dbReference type="Pfam" id="PF01368">
    <property type="entry name" value="DHH"/>
    <property type="match status" value="1"/>
</dbReference>
<dbReference type="SUPFAM" id="SSF64182">
    <property type="entry name" value="DHH phosphoesterases"/>
    <property type="match status" value="1"/>
</dbReference>
<reference evidence="2" key="2">
    <citation type="journal article" date="2021" name="PeerJ">
        <title>Extensive microbial diversity within the chicken gut microbiome revealed by metagenomics and culture.</title>
        <authorList>
            <person name="Gilroy R."/>
            <person name="Ravi A."/>
            <person name="Getino M."/>
            <person name="Pursley I."/>
            <person name="Horton D.L."/>
            <person name="Alikhan N.F."/>
            <person name="Baker D."/>
            <person name="Gharbi K."/>
            <person name="Hall N."/>
            <person name="Watson M."/>
            <person name="Adriaenssens E.M."/>
            <person name="Foster-Nyarko E."/>
            <person name="Jarju S."/>
            <person name="Secka A."/>
            <person name="Antonio M."/>
            <person name="Oren A."/>
            <person name="Chaudhuri R.R."/>
            <person name="La Ragione R."/>
            <person name="Hildebrand F."/>
            <person name="Pallen M.J."/>
        </authorList>
    </citation>
    <scope>NUCLEOTIDE SEQUENCE</scope>
    <source>
        <strain evidence="2">CHK176-22527</strain>
    </source>
</reference>
<dbReference type="EMBL" id="DVLX01000026">
    <property type="protein sequence ID" value="HIT99048.1"/>
    <property type="molecule type" value="Genomic_DNA"/>
</dbReference>
<dbReference type="GO" id="GO:0003676">
    <property type="term" value="F:nucleic acid binding"/>
    <property type="evidence" value="ECO:0007669"/>
    <property type="project" value="InterPro"/>
</dbReference>
<sequence length="586" mass="65039">MYVGRIEKLLAHYSPIPMCIINSEGKVTRASDKIADVFKYDGIVGRNIFELTRIKACEIIKSAEEKKSLYLDKNDKSFKIVTEFIGEGETASVMMYFIDMTHYEILKEMYNDDKTCIAVVNVDNFDELTSSAGDERELEISTEIDRLIRCWGAKLGAAVARYREHLYEMAFPHKSYKMLIKDKFSILDEAKEIDTEADFPVTLSIGVGIGGKTIAECEKYAEDALDLALGRGGDQAIVKNVKNFEYYGGKSQSVEKSNKGKSRIIAHALKLLMSQSSKIFIMGHRNPDMDSFGAALGIYRVAESIGKEAYVVLGSYNDALRSIAEEAKETGYYEFVSAEKALSLADENALVVVVDTHRAILVESNDLVEKVGRTVVIDHHRKAEDAFPDLVLSYMESYASSASELVTEIIQYACEKRTLTSMEANALLAGIMVDTNRFAVKAGVRTFEAASWLRRSGADLEHVRRYFQDDVENFRVRALCVANAQFFDGGIAMSICPGENPNAQIVNSQVADELLTIRNIKASFVAGRNDYGKTVVSARSLGDINVQLVMEKFGGGGHLNTAGTQVDIPPEDILMKIRETINEKNS</sequence>
<proteinExistence type="predicted"/>
<dbReference type="FunFam" id="3.90.1640.10:FF:000002">
    <property type="entry name" value="Cyclic-di-AMP phosphodiesterase"/>
    <property type="match status" value="1"/>
</dbReference>
<dbReference type="InterPro" id="IPR038763">
    <property type="entry name" value="DHH_sf"/>
</dbReference>
<dbReference type="Gene3D" id="3.10.310.30">
    <property type="match status" value="1"/>
</dbReference>
<dbReference type="InterPro" id="IPR000160">
    <property type="entry name" value="GGDEF_dom"/>
</dbReference>
<protein>
    <submittedName>
        <fullName evidence="2">DHH family phosphoesterase</fullName>
    </submittedName>
</protein>
<dbReference type="Proteomes" id="UP000824159">
    <property type="component" value="Unassembled WGS sequence"/>
</dbReference>
<dbReference type="PANTHER" id="PTHR47618">
    <property type="entry name" value="BIFUNCTIONAL OLIGORIBONUCLEASE AND PAP PHOSPHATASE NRNA"/>
    <property type="match status" value="1"/>
</dbReference>
<evidence type="ECO:0000259" key="1">
    <source>
        <dbReference type="PROSITE" id="PS50887"/>
    </source>
</evidence>
<comment type="caution">
    <text evidence="2">The sequence shown here is derived from an EMBL/GenBank/DDBJ whole genome shotgun (WGS) entry which is preliminary data.</text>
</comment>
<gene>
    <name evidence="2" type="ORF">IAD12_02200</name>
</gene>
<feature type="domain" description="GGDEF" evidence="1">
    <location>
        <begin position="113"/>
        <end position="241"/>
    </location>
</feature>
<dbReference type="AlphaFoldDB" id="A0A9D1KUI8"/>
<accession>A0A9D1KUI8</accession>
<dbReference type="Pfam" id="PF02272">
    <property type="entry name" value="DHHA1"/>
    <property type="match status" value="1"/>
</dbReference>
<organism evidence="2 3">
    <name type="scientific">Candidatus Allocopromorpha excrementavium</name>
    <dbReference type="NCBI Taxonomy" id="2840741"/>
    <lineage>
        <taxon>Bacteria</taxon>
        <taxon>Bacillati</taxon>
        <taxon>Bacillota</taxon>
        <taxon>Clostridia</taxon>
        <taxon>Eubacteriales</taxon>
        <taxon>Eubacteriaceae</taxon>
        <taxon>Eubacteriaceae incertae sedis</taxon>
        <taxon>Candidatus Allocopromorpha</taxon>
    </lineage>
</organism>
<name>A0A9D1KUI8_9FIRM</name>
<dbReference type="InterPro" id="IPR001667">
    <property type="entry name" value="DDH_dom"/>
</dbReference>
<dbReference type="InterPro" id="IPR051319">
    <property type="entry name" value="Oligoribo/pAp-PDE_c-di-AMP_PDE"/>
</dbReference>
<dbReference type="PANTHER" id="PTHR47618:SF2">
    <property type="entry name" value="CYCLIC-DI-AMP PHOSPHODIESTERASE GDPP"/>
    <property type="match status" value="1"/>
</dbReference>
<dbReference type="Gene3D" id="3.90.1640.10">
    <property type="entry name" value="inorganic pyrophosphatase (n-terminal core)"/>
    <property type="match status" value="1"/>
</dbReference>
<evidence type="ECO:0000313" key="3">
    <source>
        <dbReference type="Proteomes" id="UP000824159"/>
    </source>
</evidence>
<reference evidence="2" key="1">
    <citation type="submission" date="2020-10" db="EMBL/GenBank/DDBJ databases">
        <authorList>
            <person name="Gilroy R."/>
        </authorList>
    </citation>
    <scope>NUCLEOTIDE SEQUENCE</scope>
    <source>
        <strain evidence="2">CHK176-22527</strain>
    </source>
</reference>
<dbReference type="Gene3D" id="3.30.450.20">
    <property type="entry name" value="PAS domain"/>
    <property type="match status" value="1"/>
</dbReference>